<comment type="similarity">
    <text evidence="1">Belongs to the glycosyltransferase 2 family.</text>
</comment>
<protein>
    <recommendedName>
        <fullName evidence="5">Glycosyltransferase 2-like domain-containing protein</fullName>
    </recommendedName>
</protein>
<keyword evidence="4" id="KW-0472">Membrane</keyword>
<dbReference type="Gene3D" id="3.90.550.10">
    <property type="entry name" value="Spore Coat Polysaccharide Biosynthesis Protein SpsA, Chain A"/>
    <property type="match status" value="1"/>
</dbReference>
<evidence type="ECO:0000256" key="2">
    <source>
        <dbReference type="ARBA" id="ARBA00022676"/>
    </source>
</evidence>
<gene>
    <name evidence="6" type="ORF">A2714_04165</name>
</gene>
<comment type="caution">
    <text evidence="6">The sequence shown here is derived from an EMBL/GenBank/DDBJ whole genome shotgun (WGS) entry which is preliminary data.</text>
</comment>
<dbReference type="AlphaFoldDB" id="A0A1F7Y3K6"/>
<dbReference type="SUPFAM" id="SSF53448">
    <property type="entry name" value="Nucleotide-diphospho-sugar transferases"/>
    <property type="match status" value="1"/>
</dbReference>
<name>A0A1F7Y3K6_9BACT</name>
<dbReference type="InterPro" id="IPR029044">
    <property type="entry name" value="Nucleotide-diphossugar_trans"/>
</dbReference>
<dbReference type="PANTHER" id="PTHR43630:SF1">
    <property type="entry name" value="POLY-BETA-1,6-N-ACETYL-D-GLUCOSAMINE SYNTHASE"/>
    <property type="match status" value="1"/>
</dbReference>
<dbReference type="Proteomes" id="UP000178419">
    <property type="component" value="Unassembled WGS sequence"/>
</dbReference>
<dbReference type="PANTHER" id="PTHR43630">
    <property type="entry name" value="POLY-BETA-1,6-N-ACETYL-D-GLUCOSAMINE SYNTHASE"/>
    <property type="match status" value="1"/>
</dbReference>
<dbReference type="GO" id="GO:0016757">
    <property type="term" value="F:glycosyltransferase activity"/>
    <property type="evidence" value="ECO:0007669"/>
    <property type="project" value="UniProtKB-KW"/>
</dbReference>
<evidence type="ECO:0000259" key="5">
    <source>
        <dbReference type="Pfam" id="PF00535"/>
    </source>
</evidence>
<keyword evidence="4" id="KW-0812">Transmembrane</keyword>
<dbReference type="Pfam" id="PF00535">
    <property type="entry name" value="Glycos_transf_2"/>
    <property type="match status" value="1"/>
</dbReference>
<feature type="domain" description="Glycosyltransferase 2-like" evidence="5">
    <location>
        <begin position="8"/>
        <end position="131"/>
    </location>
</feature>
<keyword evidence="3" id="KW-0808">Transferase</keyword>
<evidence type="ECO:0000256" key="1">
    <source>
        <dbReference type="ARBA" id="ARBA00006739"/>
    </source>
</evidence>
<dbReference type="EMBL" id="MGGE01000002">
    <property type="protein sequence ID" value="OGM21894.1"/>
    <property type="molecule type" value="Genomic_DNA"/>
</dbReference>
<keyword evidence="4" id="KW-1133">Transmembrane helix</keyword>
<accession>A0A1F7Y3K6</accession>
<sequence length="278" mass="31993">MNRNLLVSIVIPAYNEEKVVKNLLVSIKQQSYPKIEVIVIDDSSTDGTFQVARGFTSRVFTRKHAERSVQRNFGARKAKGKYLLFLDADMELSKSVVKECVEAIENDKNVGAIVIPEISVATNFWEEVKGFERSFYNLQGDSQIDAARFFRRDAFIKADGYDESLTGPEDWDLPETIRGLGFEIARVKPLIYHHERIASPFKVARKKYYYALKSHRYLKKHKISTLSSKTVYFLRPVFYKNWKRLISHPLLSLAMVFMLTLELLYGGVGFSVGKFVKK</sequence>
<evidence type="ECO:0000313" key="7">
    <source>
        <dbReference type="Proteomes" id="UP000178419"/>
    </source>
</evidence>
<dbReference type="InterPro" id="IPR001173">
    <property type="entry name" value="Glyco_trans_2-like"/>
</dbReference>
<evidence type="ECO:0000313" key="6">
    <source>
        <dbReference type="EMBL" id="OGM21894.1"/>
    </source>
</evidence>
<evidence type="ECO:0000256" key="4">
    <source>
        <dbReference type="SAM" id="Phobius"/>
    </source>
</evidence>
<organism evidence="6 7">
    <name type="scientific">Candidatus Woesebacteria bacterium RIFCSPHIGHO2_01_FULL_38_9</name>
    <dbReference type="NCBI Taxonomy" id="1802492"/>
    <lineage>
        <taxon>Bacteria</taxon>
        <taxon>Candidatus Woeseibacteriota</taxon>
    </lineage>
</organism>
<feature type="transmembrane region" description="Helical" evidence="4">
    <location>
        <begin position="250"/>
        <end position="272"/>
    </location>
</feature>
<proteinExistence type="inferred from homology"/>
<keyword evidence="2" id="KW-0328">Glycosyltransferase</keyword>
<reference evidence="6 7" key="1">
    <citation type="journal article" date="2016" name="Nat. Commun.">
        <title>Thousands of microbial genomes shed light on interconnected biogeochemical processes in an aquifer system.</title>
        <authorList>
            <person name="Anantharaman K."/>
            <person name="Brown C.T."/>
            <person name="Hug L.A."/>
            <person name="Sharon I."/>
            <person name="Castelle C.J."/>
            <person name="Probst A.J."/>
            <person name="Thomas B.C."/>
            <person name="Singh A."/>
            <person name="Wilkins M.J."/>
            <person name="Karaoz U."/>
            <person name="Brodie E.L."/>
            <person name="Williams K.H."/>
            <person name="Hubbard S.S."/>
            <person name="Banfield J.F."/>
        </authorList>
    </citation>
    <scope>NUCLEOTIDE SEQUENCE [LARGE SCALE GENOMIC DNA]</scope>
</reference>
<evidence type="ECO:0000256" key="3">
    <source>
        <dbReference type="ARBA" id="ARBA00022679"/>
    </source>
</evidence>